<accession>A0A167QL88</accession>
<dbReference type="PANTHER" id="PTHR11360:SF177">
    <property type="entry name" value="RIBOFLAVIN TRANSPORTER MCH5"/>
    <property type="match status" value="1"/>
</dbReference>
<dbReference type="SUPFAM" id="SSF103473">
    <property type="entry name" value="MFS general substrate transporter"/>
    <property type="match status" value="1"/>
</dbReference>
<evidence type="ECO:0000259" key="4">
    <source>
        <dbReference type="PROSITE" id="PS50850"/>
    </source>
</evidence>
<dbReference type="Pfam" id="PF07690">
    <property type="entry name" value="MFS_1"/>
    <property type="match status" value="1"/>
</dbReference>
<evidence type="ECO:0000313" key="5">
    <source>
        <dbReference type="EMBL" id="OAA57741.1"/>
    </source>
</evidence>
<dbReference type="RefSeq" id="XP_018702231.1">
    <property type="nucleotide sequence ID" value="XM_018850586.1"/>
</dbReference>
<dbReference type="GeneID" id="30023274"/>
<protein>
    <submittedName>
        <fullName evidence="5">Major facilitator superfamily domain, general substrate transporter</fullName>
    </submittedName>
</protein>
<comment type="subcellular location">
    <subcellularLocation>
        <location evidence="1">Membrane</location>
        <topology evidence="1">Multi-pass membrane protein</topology>
    </subcellularLocation>
</comment>
<dbReference type="EMBL" id="AZHB01000019">
    <property type="protein sequence ID" value="OAA57741.1"/>
    <property type="molecule type" value="Genomic_DNA"/>
</dbReference>
<feature type="transmembrane region" description="Helical" evidence="3">
    <location>
        <begin position="6"/>
        <end position="26"/>
    </location>
</feature>
<dbReference type="InterPro" id="IPR050327">
    <property type="entry name" value="Proton-linked_MCT"/>
</dbReference>
<sequence length="240" mass="26157">MGLRTSTVTWIGSVQMFVLFLSGIIIGPAFDKWGARKLMLSGTFLCLIAFLACSFAKEFYQLLLAQGFLFGLGCALLFYPTTSAVSEWFDKNRGLALGLVVSGASAGGILWPMALNQLFIRLGTSWTHRVAATVSVPLTLISCILVRERKDVAGHDTAGHEIKASQRSISKAICDLRFLGLSIALLFIDCGMMVPFFYIPQYANDQSVELTMANNLLAISYVASLFGRIVTGWVGDHIGR</sequence>
<dbReference type="InterPro" id="IPR011701">
    <property type="entry name" value="MFS"/>
</dbReference>
<keyword evidence="6" id="KW-1185">Reference proteome</keyword>
<feature type="transmembrane region" description="Helical" evidence="3">
    <location>
        <begin position="176"/>
        <end position="198"/>
    </location>
</feature>
<dbReference type="AlphaFoldDB" id="A0A167QL88"/>
<dbReference type="PROSITE" id="PS50850">
    <property type="entry name" value="MFS"/>
    <property type="match status" value="1"/>
</dbReference>
<proteinExistence type="inferred from homology"/>
<dbReference type="OrthoDB" id="6499973at2759"/>
<feature type="domain" description="Major facilitator superfamily (MFS) profile" evidence="4">
    <location>
        <begin position="1"/>
        <end position="240"/>
    </location>
</feature>
<dbReference type="InterPro" id="IPR036259">
    <property type="entry name" value="MFS_trans_sf"/>
</dbReference>
<dbReference type="Gene3D" id="1.20.1250.20">
    <property type="entry name" value="MFS general substrate transporter like domains"/>
    <property type="match status" value="1"/>
</dbReference>
<dbReference type="Proteomes" id="UP000076744">
    <property type="component" value="Unassembled WGS sequence"/>
</dbReference>
<feature type="transmembrane region" description="Helical" evidence="3">
    <location>
        <begin position="38"/>
        <end position="57"/>
    </location>
</feature>
<name>A0A167QL88_CORFA</name>
<reference evidence="5 6" key="1">
    <citation type="journal article" date="2016" name="Genome Biol. Evol.">
        <title>Divergent and convergent evolution of fungal pathogenicity.</title>
        <authorList>
            <person name="Shang Y."/>
            <person name="Xiao G."/>
            <person name="Zheng P."/>
            <person name="Cen K."/>
            <person name="Zhan S."/>
            <person name="Wang C."/>
        </authorList>
    </citation>
    <scope>NUCLEOTIDE SEQUENCE [LARGE SCALE GENOMIC DNA]</scope>
    <source>
        <strain evidence="5 6">ARSEF 2679</strain>
    </source>
</reference>
<evidence type="ECO:0000256" key="2">
    <source>
        <dbReference type="ARBA" id="ARBA00006727"/>
    </source>
</evidence>
<feature type="transmembrane region" description="Helical" evidence="3">
    <location>
        <begin position="218"/>
        <end position="235"/>
    </location>
</feature>
<feature type="transmembrane region" description="Helical" evidence="3">
    <location>
        <begin position="94"/>
        <end position="114"/>
    </location>
</feature>
<dbReference type="PANTHER" id="PTHR11360">
    <property type="entry name" value="MONOCARBOXYLATE TRANSPORTER"/>
    <property type="match status" value="1"/>
</dbReference>
<dbReference type="GO" id="GO:0016020">
    <property type="term" value="C:membrane"/>
    <property type="evidence" value="ECO:0007669"/>
    <property type="project" value="UniProtKB-SubCell"/>
</dbReference>
<dbReference type="InterPro" id="IPR020846">
    <property type="entry name" value="MFS_dom"/>
</dbReference>
<dbReference type="GO" id="GO:0022857">
    <property type="term" value="F:transmembrane transporter activity"/>
    <property type="evidence" value="ECO:0007669"/>
    <property type="project" value="InterPro"/>
</dbReference>
<evidence type="ECO:0000256" key="1">
    <source>
        <dbReference type="ARBA" id="ARBA00004141"/>
    </source>
</evidence>
<organism evidence="5 6">
    <name type="scientific">Cordyceps fumosorosea (strain ARSEF 2679)</name>
    <name type="common">Isaria fumosorosea</name>
    <dbReference type="NCBI Taxonomy" id="1081104"/>
    <lineage>
        <taxon>Eukaryota</taxon>
        <taxon>Fungi</taxon>
        <taxon>Dikarya</taxon>
        <taxon>Ascomycota</taxon>
        <taxon>Pezizomycotina</taxon>
        <taxon>Sordariomycetes</taxon>
        <taxon>Hypocreomycetidae</taxon>
        <taxon>Hypocreales</taxon>
        <taxon>Cordycipitaceae</taxon>
        <taxon>Cordyceps</taxon>
    </lineage>
</organism>
<gene>
    <name evidence="5" type="ORF">ISF_06982</name>
</gene>
<feature type="transmembrane region" description="Helical" evidence="3">
    <location>
        <begin position="63"/>
        <end position="82"/>
    </location>
</feature>
<keyword evidence="3" id="KW-0472">Membrane</keyword>
<comment type="caution">
    <text evidence="5">The sequence shown here is derived from an EMBL/GenBank/DDBJ whole genome shotgun (WGS) entry which is preliminary data.</text>
</comment>
<evidence type="ECO:0000313" key="6">
    <source>
        <dbReference type="Proteomes" id="UP000076744"/>
    </source>
</evidence>
<keyword evidence="3" id="KW-0812">Transmembrane</keyword>
<keyword evidence="3" id="KW-1133">Transmembrane helix</keyword>
<comment type="similarity">
    <text evidence="2">Belongs to the major facilitator superfamily. Monocarboxylate porter (TC 2.A.1.13) family.</text>
</comment>
<evidence type="ECO:0000256" key="3">
    <source>
        <dbReference type="SAM" id="Phobius"/>
    </source>
</evidence>